<dbReference type="AlphaFoldDB" id="A0A5T9SLF7"/>
<name>A0A5T9SLF7_SALER</name>
<evidence type="ECO:0000313" key="1">
    <source>
        <dbReference type="EMBL" id="EBO1428353.1"/>
    </source>
</evidence>
<accession>A0A5T9SLF7</accession>
<protein>
    <submittedName>
        <fullName evidence="1">Uncharacterized protein</fullName>
    </submittedName>
</protein>
<proteinExistence type="predicted"/>
<sequence>MSNPHNLSLVHPDTEDYLLNNTGRVLSGESKVIMLTSEDTNLFLVECMMRGVNADIILKEPGEKVYGGLLCYLIHSPHEYSDYDDNGYVWIRRP</sequence>
<gene>
    <name evidence="1" type="ORF">D5Q97_24120</name>
</gene>
<organism evidence="1">
    <name type="scientific">Salmonella enterica</name>
    <name type="common">Salmonella choleraesuis</name>
    <dbReference type="NCBI Taxonomy" id="28901"/>
    <lineage>
        <taxon>Bacteria</taxon>
        <taxon>Pseudomonadati</taxon>
        <taxon>Pseudomonadota</taxon>
        <taxon>Gammaproteobacteria</taxon>
        <taxon>Enterobacterales</taxon>
        <taxon>Enterobacteriaceae</taxon>
        <taxon>Salmonella</taxon>
    </lineage>
</organism>
<dbReference type="EMBL" id="AAGHOJ010000087">
    <property type="protein sequence ID" value="EBO1428353.1"/>
    <property type="molecule type" value="Genomic_DNA"/>
</dbReference>
<reference evidence="1" key="1">
    <citation type="submission" date="2018-10" db="EMBL/GenBank/DDBJ databases">
        <authorList>
            <consortium name="Veterinary Laboratory Investigation and Response Network"/>
        </authorList>
    </citation>
    <scope>NUCLEOTIDE SEQUENCE</scope>
    <source>
        <strain evidence="1">SAL-18-VL-OH-GA-0003</strain>
    </source>
</reference>
<comment type="caution">
    <text evidence="1">The sequence shown here is derived from an EMBL/GenBank/DDBJ whole genome shotgun (WGS) entry which is preliminary data.</text>
</comment>